<dbReference type="Gene3D" id="3.10.20.30">
    <property type="match status" value="1"/>
</dbReference>
<protein>
    <submittedName>
        <fullName evidence="6">2Fe-2S iron-sulfur cluster binding domain-containing protein</fullName>
    </submittedName>
</protein>
<dbReference type="InterPro" id="IPR050415">
    <property type="entry name" value="MRET"/>
</dbReference>
<dbReference type="Pfam" id="PF00175">
    <property type="entry name" value="NAD_binding_1"/>
    <property type="match status" value="1"/>
</dbReference>
<dbReference type="OrthoDB" id="9806195at2"/>
<dbReference type="InterPro" id="IPR012675">
    <property type="entry name" value="Beta-grasp_dom_sf"/>
</dbReference>
<sequence length="352" mass="37514">MLGFLFGKKSNAAPATARINGQAITLQPKETLLQAALREGIEFPHSCRVGGCATCKCKLVSGQVKELTETGYILSEAELDQGYILACQAVPKGDVSVEVDLSAQKARQQVSGRVLRQDKLTHDITALTVRLDAPLLWKAGQYAQLSVASMPGVARSYSFADPVQPEGTARFFVREVPGGAFSTHVNRTALEGQTVQLDGPLGEFWLRPDAQAPLLMIAGGSGLAPILAMLKDALTQGVQRPVTLLFGARTQRDLYALDEIEALARLSTAGLRFVPVLSEEPADSDWRGARGLVTHALADASQGLVVPGCHAYLCGPPPMIDAALPLLVQQGVARGHIHADRFTTLHDQPVAA</sequence>
<dbReference type="InterPro" id="IPR017938">
    <property type="entry name" value="Riboflavin_synthase-like_b-brl"/>
</dbReference>
<dbReference type="InterPro" id="IPR001709">
    <property type="entry name" value="Flavoprot_Pyr_Nucl_cyt_Rdtase"/>
</dbReference>
<name>A0A4Q9H417_9BURK</name>
<dbReference type="Proteomes" id="UP000292120">
    <property type="component" value="Unassembled WGS sequence"/>
</dbReference>
<dbReference type="InterPro" id="IPR008333">
    <property type="entry name" value="Cbr1-like_FAD-bd_dom"/>
</dbReference>
<dbReference type="Gene3D" id="3.40.50.80">
    <property type="entry name" value="Nucleotide-binding domain of ferredoxin-NADP reductase (FNR) module"/>
    <property type="match status" value="1"/>
</dbReference>
<dbReference type="SUPFAM" id="SSF63380">
    <property type="entry name" value="Riboflavin synthase domain-like"/>
    <property type="match status" value="1"/>
</dbReference>
<keyword evidence="2" id="KW-0001">2Fe-2S</keyword>
<comment type="cofactor">
    <cofactor evidence="3">
        <name>[2Fe-2S] cluster</name>
        <dbReference type="ChEBI" id="CHEBI:190135"/>
    </cofactor>
</comment>
<dbReference type="GO" id="GO:0016491">
    <property type="term" value="F:oxidoreductase activity"/>
    <property type="evidence" value="ECO:0007669"/>
    <property type="project" value="InterPro"/>
</dbReference>
<dbReference type="AlphaFoldDB" id="A0A4Q9H417"/>
<dbReference type="Pfam" id="PF00111">
    <property type="entry name" value="Fer2"/>
    <property type="match status" value="1"/>
</dbReference>
<dbReference type="InterPro" id="IPR001041">
    <property type="entry name" value="2Fe-2S_ferredoxin-type"/>
</dbReference>
<reference evidence="6 7" key="1">
    <citation type="submission" date="2019-02" db="EMBL/GenBank/DDBJ databases">
        <title>Aquabacterium sp. strain KMB7.</title>
        <authorList>
            <person name="Chen W.-M."/>
        </authorList>
    </citation>
    <scope>NUCLEOTIDE SEQUENCE [LARGE SCALE GENOMIC DNA]</scope>
    <source>
        <strain evidence="6 7">KMB7</strain>
    </source>
</reference>
<evidence type="ECO:0000256" key="2">
    <source>
        <dbReference type="ARBA" id="ARBA00022714"/>
    </source>
</evidence>
<proteinExistence type="predicted"/>
<gene>
    <name evidence="6" type="ORF">EYS42_07725</name>
</gene>
<dbReference type="Pfam" id="PF00970">
    <property type="entry name" value="FAD_binding_6"/>
    <property type="match status" value="1"/>
</dbReference>
<dbReference type="PRINTS" id="PR00371">
    <property type="entry name" value="FPNCR"/>
</dbReference>
<dbReference type="InterPro" id="IPR006058">
    <property type="entry name" value="2Fe2S_fd_BS"/>
</dbReference>
<dbReference type="SUPFAM" id="SSF52343">
    <property type="entry name" value="Ferredoxin reductase-like, C-terminal NADP-linked domain"/>
    <property type="match status" value="1"/>
</dbReference>
<keyword evidence="2" id="KW-0411">Iron-sulfur</keyword>
<dbReference type="PROSITE" id="PS00197">
    <property type="entry name" value="2FE2S_FER_1"/>
    <property type="match status" value="1"/>
</dbReference>
<keyword evidence="2" id="KW-0408">Iron</keyword>
<dbReference type="RefSeq" id="WP_130967510.1">
    <property type="nucleotide sequence ID" value="NZ_SIXI01000003.1"/>
</dbReference>
<dbReference type="PANTHER" id="PTHR47354:SF5">
    <property type="entry name" value="PROTEIN RFBI"/>
    <property type="match status" value="1"/>
</dbReference>
<dbReference type="InterPro" id="IPR039261">
    <property type="entry name" value="FNR_nucleotide-bd"/>
</dbReference>
<keyword evidence="2" id="KW-0479">Metal-binding</keyword>
<evidence type="ECO:0000256" key="1">
    <source>
        <dbReference type="ARBA" id="ARBA00001974"/>
    </source>
</evidence>
<dbReference type="CDD" id="cd00207">
    <property type="entry name" value="fer2"/>
    <property type="match status" value="1"/>
</dbReference>
<dbReference type="Gene3D" id="2.40.30.10">
    <property type="entry name" value="Translation factors"/>
    <property type="match status" value="1"/>
</dbReference>
<evidence type="ECO:0000313" key="6">
    <source>
        <dbReference type="EMBL" id="TBO31132.1"/>
    </source>
</evidence>
<comment type="cofactor">
    <cofactor evidence="1">
        <name>FAD</name>
        <dbReference type="ChEBI" id="CHEBI:57692"/>
    </cofactor>
</comment>
<dbReference type="PROSITE" id="PS51085">
    <property type="entry name" value="2FE2S_FER_2"/>
    <property type="match status" value="1"/>
</dbReference>
<comment type="caution">
    <text evidence="6">The sequence shown here is derived from an EMBL/GenBank/DDBJ whole genome shotgun (WGS) entry which is preliminary data.</text>
</comment>
<dbReference type="InterPro" id="IPR001433">
    <property type="entry name" value="OxRdtase_FAD/NAD-bd"/>
</dbReference>
<dbReference type="PANTHER" id="PTHR47354">
    <property type="entry name" value="NADH OXIDOREDUCTASE HCR"/>
    <property type="match status" value="1"/>
</dbReference>
<dbReference type="InterPro" id="IPR036010">
    <property type="entry name" value="2Fe-2S_ferredoxin-like_sf"/>
</dbReference>
<dbReference type="SUPFAM" id="SSF54292">
    <property type="entry name" value="2Fe-2S ferredoxin-like"/>
    <property type="match status" value="1"/>
</dbReference>
<feature type="domain" description="2Fe-2S ferredoxin-type" evidence="4">
    <location>
        <begin position="13"/>
        <end position="103"/>
    </location>
</feature>
<evidence type="ECO:0000259" key="4">
    <source>
        <dbReference type="PROSITE" id="PS51085"/>
    </source>
</evidence>
<evidence type="ECO:0000313" key="7">
    <source>
        <dbReference type="Proteomes" id="UP000292120"/>
    </source>
</evidence>
<feature type="domain" description="FAD-binding FR-type" evidence="5">
    <location>
        <begin position="107"/>
        <end position="207"/>
    </location>
</feature>
<dbReference type="PRINTS" id="PR00410">
    <property type="entry name" value="PHEHYDRXLASE"/>
</dbReference>
<keyword evidence="7" id="KW-1185">Reference proteome</keyword>
<dbReference type="InterPro" id="IPR017927">
    <property type="entry name" value="FAD-bd_FR_type"/>
</dbReference>
<dbReference type="GO" id="GO:0051537">
    <property type="term" value="F:2 iron, 2 sulfur cluster binding"/>
    <property type="evidence" value="ECO:0007669"/>
    <property type="project" value="UniProtKB-KW"/>
</dbReference>
<dbReference type="PROSITE" id="PS51384">
    <property type="entry name" value="FAD_FR"/>
    <property type="match status" value="1"/>
</dbReference>
<evidence type="ECO:0000256" key="3">
    <source>
        <dbReference type="ARBA" id="ARBA00034078"/>
    </source>
</evidence>
<organism evidence="6 7">
    <name type="scientific">Aquabacterium lacunae</name>
    <dbReference type="NCBI Taxonomy" id="2528630"/>
    <lineage>
        <taxon>Bacteria</taxon>
        <taxon>Pseudomonadati</taxon>
        <taxon>Pseudomonadota</taxon>
        <taxon>Betaproteobacteria</taxon>
        <taxon>Burkholderiales</taxon>
        <taxon>Aquabacterium</taxon>
    </lineage>
</organism>
<evidence type="ECO:0000259" key="5">
    <source>
        <dbReference type="PROSITE" id="PS51384"/>
    </source>
</evidence>
<accession>A0A4Q9H417</accession>
<dbReference type="EMBL" id="SIXI01000003">
    <property type="protein sequence ID" value="TBO31132.1"/>
    <property type="molecule type" value="Genomic_DNA"/>
</dbReference>